<dbReference type="EMBL" id="JYJB01000009">
    <property type="protein sequence ID" value="KJL47435.1"/>
    <property type="molecule type" value="Genomic_DNA"/>
</dbReference>
<dbReference type="PROSITE" id="PS51729">
    <property type="entry name" value="GNAT_YJDJ"/>
    <property type="match status" value="1"/>
</dbReference>
<proteinExistence type="predicted"/>
<evidence type="ECO:0000313" key="3">
    <source>
        <dbReference type="Proteomes" id="UP000033900"/>
    </source>
</evidence>
<dbReference type="PATRIC" id="fig|273678.4.peg.2232"/>
<evidence type="ECO:0000313" key="2">
    <source>
        <dbReference type="EMBL" id="KJL47435.1"/>
    </source>
</evidence>
<dbReference type="Pfam" id="PF14542">
    <property type="entry name" value="Acetyltransf_CG"/>
    <property type="match status" value="1"/>
</dbReference>
<name>A0A0M2HR85_9MICO</name>
<dbReference type="SUPFAM" id="SSF55729">
    <property type="entry name" value="Acyl-CoA N-acyltransferases (Nat)"/>
    <property type="match status" value="1"/>
</dbReference>
<dbReference type="InterPro" id="IPR016181">
    <property type="entry name" value="Acyl_CoA_acyltransferase"/>
</dbReference>
<dbReference type="STRING" id="273678.RS84_02229"/>
<feature type="domain" description="N-acetyltransferase" evidence="1">
    <location>
        <begin position="65"/>
        <end position="152"/>
    </location>
</feature>
<sequence length="154" mass="16936">MPTRPGIIIPAVPFASWADKGRALVVMGGLCLKKSPRVKTTPSASGRRNVAGMTTESAIKGFVFSDEKDASRYTLMHDGDLVSVLDYRDDGRTVALTRAFTVPTFRGRGYAAEVVARAVAALEERGDRRVLPVCWYVADWFAEHPEHASLLRTR</sequence>
<dbReference type="Gene3D" id="3.40.630.30">
    <property type="match status" value="1"/>
</dbReference>
<comment type="caution">
    <text evidence="2">The sequence shown here is derived from an EMBL/GenBank/DDBJ whole genome shotgun (WGS) entry which is preliminary data.</text>
</comment>
<dbReference type="Proteomes" id="UP000033900">
    <property type="component" value="Unassembled WGS sequence"/>
</dbReference>
<dbReference type="AlphaFoldDB" id="A0A0M2HR85"/>
<reference evidence="2 3" key="1">
    <citation type="submission" date="2015-02" db="EMBL/GenBank/DDBJ databases">
        <title>Draft genome sequences of ten Microbacterium spp. with emphasis on heavy metal contaminated environments.</title>
        <authorList>
            <person name="Corretto E."/>
        </authorList>
    </citation>
    <scope>NUCLEOTIDE SEQUENCE [LARGE SCALE GENOMIC DNA]</scope>
    <source>
        <strain evidence="2 3">SA35</strain>
    </source>
</reference>
<accession>A0A0M2HR85</accession>
<dbReference type="InterPro" id="IPR031165">
    <property type="entry name" value="GNAT_YJDJ"/>
</dbReference>
<gene>
    <name evidence="2" type="ORF">RS84_02229</name>
</gene>
<keyword evidence="3" id="KW-1185">Reference proteome</keyword>
<evidence type="ECO:0000259" key="1">
    <source>
        <dbReference type="PROSITE" id="PS51729"/>
    </source>
</evidence>
<protein>
    <recommendedName>
        <fullName evidence="1">N-acetyltransferase domain-containing protein</fullName>
    </recommendedName>
</protein>
<organism evidence="2 3">
    <name type="scientific">Microbacterium hydrocarbonoxydans</name>
    <dbReference type="NCBI Taxonomy" id="273678"/>
    <lineage>
        <taxon>Bacteria</taxon>
        <taxon>Bacillati</taxon>
        <taxon>Actinomycetota</taxon>
        <taxon>Actinomycetes</taxon>
        <taxon>Micrococcales</taxon>
        <taxon>Microbacteriaceae</taxon>
        <taxon>Microbacterium</taxon>
    </lineage>
</organism>